<name>A0A2V2NGR1_9EURY</name>
<dbReference type="GO" id="GO:0008168">
    <property type="term" value="F:methyltransferase activity"/>
    <property type="evidence" value="ECO:0007669"/>
    <property type="project" value="InterPro"/>
</dbReference>
<gene>
    <name evidence="8" type="ORF">DK846_03080</name>
</gene>
<dbReference type="Pfam" id="PF23545">
    <property type="entry name" value="Zn_ribbon_HMPTM"/>
    <property type="match status" value="1"/>
</dbReference>
<protein>
    <submittedName>
        <fullName evidence="8">Radical SAM protein</fullName>
    </submittedName>
</protein>
<dbReference type="GeneID" id="97549520"/>
<evidence type="ECO:0000313" key="8">
    <source>
        <dbReference type="EMBL" id="PWR74513.1"/>
    </source>
</evidence>
<dbReference type="InterPro" id="IPR000385">
    <property type="entry name" value="MoaA_NifB_PqqE_Fe-S-bd_CS"/>
</dbReference>
<reference evidence="8 9" key="1">
    <citation type="submission" date="2018-05" db="EMBL/GenBank/DDBJ databases">
        <title>Draft genome of Methanospirillum lacunae Ki8-1.</title>
        <authorList>
            <person name="Dueholm M.S."/>
            <person name="Nielsen P.H."/>
            <person name="Bakmann L.F."/>
            <person name="Otzen D.E."/>
        </authorList>
    </citation>
    <scope>NUCLEOTIDE SEQUENCE [LARGE SCALE GENOMIC DNA]</scope>
    <source>
        <strain evidence="8 9">Ki8-1</strain>
    </source>
</reference>
<evidence type="ECO:0000313" key="9">
    <source>
        <dbReference type="Proteomes" id="UP000245657"/>
    </source>
</evidence>
<keyword evidence="2" id="KW-0004">4Fe-4S</keyword>
<evidence type="ECO:0000256" key="4">
    <source>
        <dbReference type="ARBA" id="ARBA00022723"/>
    </source>
</evidence>
<dbReference type="InterPro" id="IPR034474">
    <property type="entry name" value="Methyltransferase_Class_D"/>
</dbReference>
<dbReference type="PROSITE" id="PS01305">
    <property type="entry name" value="MOAA_NIFB_PQQE"/>
    <property type="match status" value="1"/>
</dbReference>
<evidence type="ECO:0000256" key="2">
    <source>
        <dbReference type="ARBA" id="ARBA00022485"/>
    </source>
</evidence>
<keyword evidence="4" id="KW-0479">Metal-binding</keyword>
<dbReference type="Pfam" id="PF04055">
    <property type="entry name" value="Radical_SAM"/>
    <property type="match status" value="1"/>
</dbReference>
<dbReference type="Gene3D" id="3.20.20.70">
    <property type="entry name" value="Aldolase class I"/>
    <property type="match status" value="1"/>
</dbReference>
<evidence type="ECO:0000256" key="5">
    <source>
        <dbReference type="ARBA" id="ARBA00023004"/>
    </source>
</evidence>
<evidence type="ECO:0000256" key="1">
    <source>
        <dbReference type="ARBA" id="ARBA00001966"/>
    </source>
</evidence>
<feature type="domain" description="Radical SAM core" evidence="7">
    <location>
        <begin position="87"/>
        <end position="302"/>
    </location>
</feature>
<dbReference type="OrthoDB" id="49555at2157"/>
<keyword evidence="3" id="KW-0949">S-adenosyl-L-methionine</keyword>
<evidence type="ECO:0000256" key="3">
    <source>
        <dbReference type="ARBA" id="ARBA00022691"/>
    </source>
</evidence>
<evidence type="ECO:0000259" key="7">
    <source>
        <dbReference type="PROSITE" id="PS51918"/>
    </source>
</evidence>
<dbReference type="PANTHER" id="PTHR43306:SF1">
    <property type="entry name" value="7,8-DIHYDRO-6-HYDROXYMETHYLPTERIN DIMETHYLTRANSFERASE"/>
    <property type="match status" value="1"/>
</dbReference>
<dbReference type="InterPro" id="IPR056488">
    <property type="entry name" value="Zn_ribbon_HMPTM"/>
</dbReference>
<dbReference type="InterPro" id="IPR007197">
    <property type="entry name" value="rSAM"/>
</dbReference>
<dbReference type="RefSeq" id="WP_109967794.1">
    <property type="nucleotide sequence ID" value="NZ_CP176093.1"/>
</dbReference>
<dbReference type="SFLD" id="SFLDS00029">
    <property type="entry name" value="Radical_SAM"/>
    <property type="match status" value="1"/>
</dbReference>
<comment type="caution">
    <text evidence="8">The sequence shown here is derived from an EMBL/GenBank/DDBJ whole genome shotgun (WGS) entry which is preliminary data.</text>
</comment>
<comment type="cofactor">
    <cofactor evidence="1">
        <name>[4Fe-4S] cluster</name>
        <dbReference type="ChEBI" id="CHEBI:49883"/>
    </cofactor>
</comment>
<dbReference type="GO" id="GO:0046872">
    <property type="term" value="F:metal ion binding"/>
    <property type="evidence" value="ECO:0007669"/>
    <property type="project" value="UniProtKB-KW"/>
</dbReference>
<dbReference type="InterPro" id="IPR013785">
    <property type="entry name" value="Aldolase_TIM"/>
</dbReference>
<keyword evidence="5" id="KW-0408">Iron</keyword>
<keyword evidence="9" id="KW-1185">Reference proteome</keyword>
<sequence>MLLKKTKSLCPVCKKVLDAEIYEREGRIYIDRTCPEHGPFSFLYWDDAELYKRYDEYNITGNGLDNPQITTDISSCPNDCGICNHHHSTTLLANIDLTNRCNLNCEFCFANARACGYVYEPTFEQIRGMLQVLRSEKPNAAPAVQFAGGEPTMRDDLPDILRLAKELGFLQVQLATNGIKLASDPDYARQLKDAGLQTVYLHFDGVTKETNFKINHDLKAVENCKKVGLGIVLVPTIIKTKNDHEIGGIIRFATENISVIRGVNFQPVSFTGAANQEDLNRERITIPELLDRIESQTDGAILKNDFYPVPCVVPVSDFVEAYTGKSQIKFTAHQHCGAATYVFVREEGIVPINRIVDVDAFFNSIEQLSRKLEKSGTLSKKMVAINGLREFYNQFKGDEKNKGLDVWKILGKTLITHNFDSLRSFHWNALFIGTMHFMDNYNYDIDRVNRCCIHYATPDGKLIPFCTYNSGPVYREQVWKKYSQQSE</sequence>
<dbReference type="SFLD" id="SFLDF00385">
    <property type="entry name" value="7_8-dihydro-6-hydroxymethylpte"/>
    <property type="match status" value="1"/>
</dbReference>
<dbReference type="Proteomes" id="UP000245657">
    <property type="component" value="Unassembled WGS sequence"/>
</dbReference>
<dbReference type="AlphaFoldDB" id="A0A2V2NGR1"/>
<dbReference type="SFLD" id="SFLDG01100">
    <property type="entry name" value="methyltransferase_(Class_D)"/>
    <property type="match status" value="1"/>
</dbReference>
<dbReference type="InterPro" id="IPR058240">
    <property type="entry name" value="rSAM_sf"/>
</dbReference>
<dbReference type="SFLD" id="SFLDG01067">
    <property type="entry name" value="SPASM/twitch_domain_containing"/>
    <property type="match status" value="1"/>
</dbReference>
<keyword evidence="6" id="KW-0411">Iron-sulfur</keyword>
<accession>A0A2V2NGR1</accession>
<organism evidence="8 9">
    <name type="scientific">Methanospirillum lacunae</name>
    <dbReference type="NCBI Taxonomy" id="668570"/>
    <lineage>
        <taxon>Archaea</taxon>
        <taxon>Methanobacteriati</taxon>
        <taxon>Methanobacteriota</taxon>
        <taxon>Stenosarchaea group</taxon>
        <taxon>Methanomicrobia</taxon>
        <taxon>Methanomicrobiales</taxon>
        <taxon>Methanospirillaceae</taxon>
        <taxon>Methanospirillum</taxon>
    </lineage>
</organism>
<dbReference type="SUPFAM" id="SSF102114">
    <property type="entry name" value="Radical SAM enzymes"/>
    <property type="match status" value="1"/>
</dbReference>
<dbReference type="InterPro" id="IPR034471">
    <property type="entry name" value="GDGT/MA_synthase"/>
</dbReference>
<dbReference type="NCBIfam" id="NF045702">
    <property type="entry name" value="rSAM_GDGT_ether"/>
    <property type="match status" value="1"/>
</dbReference>
<evidence type="ECO:0000256" key="6">
    <source>
        <dbReference type="ARBA" id="ARBA00023014"/>
    </source>
</evidence>
<dbReference type="CDD" id="cd01335">
    <property type="entry name" value="Radical_SAM"/>
    <property type="match status" value="1"/>
</dbReference>
<dbReference type="PANTHER" id="PTHR43306">
    <property type="entry name" value="7,8-DIHYDRO-6-HYDROXYMETHYLPTERIN DIMETHYLTRANSFERASE"/>
    <property type="match status" value="1"/>
</dbReference>
<dbReference type="EMBL" id="QGMY01000002">
    <property type="protein sequence ID" value="PWR74513.1"/>
    <property type="molecule type" value="Genomic_DNA"/>
</dbReference>
<dbReference type="GO" id="GO:0051539">
    <property type="term" value="F:4 iron, 4 sulfur cluster binding"/>
    <property type="evidence" value="ECO:0007669"/>
    <property type="project" value="UniProtKB-KW"/>
</dbReference>
<dbReference type="PROSITE" id="PS51918">
    <property type="entry name" value="RADICAL_SAM"/>
    <property type="match status" value="1"/>
</dbReference>
<proteinExistence type="predicted"/>